<dbReference type="EMBL" id="VCKW01000249">
    <property type="protein sequence ID" value="TMQ90933.1"/>
    <property type="molecule type" value="Genomic_DNA"/>
</dbReference>
<sequence length="228" mass="24450">MTLLQGLDDVDWTALQHAYGPAGDVPGLLRGIAEGPDPGDDLDDLDVKIFHQGGFVCSAATKAVLPWAFWKVTGDLGPLIAAVEGCLEDGDAAAVLDHLADLGPLAAVHAARLRALLDVRDDWTRVMAAHAYQRITGDTGAAAATLSREVHELALGRYLPVRWAAMRYLAELGPGTPGVQGAARSLLDSDRRHHWDSGWRAFTEDRELRGLASRLLADPEDPATNHAE</sequence>
<name>A0A5C4J2E7_9ACTN</name>
<evidence type="ECO:0000313" key="2">
    <source>
        <dbReference type="Proteomes" id="UP000309174"/>
    </source>
</evidence>
<dbReference type="RefSeq" id="WP_138649163.1">
    <property type="nucleotide sequence ID" value="NZ_VCKW01000249.1"/>
</dbReference>
<organism evidence="1 2">
    <name type="scientific">Actinomadura soli</name>
    <dbReference type="NCBI Taxonomy" id="2508997"/>
    <lineage>
        <taxon>Bacteria</taxon>
        <taxon>Bacillati</taxon>
        <taxon>Actinomycetota</taxon>
        <taxon>Actinomycetes</taxon>
        <taxon>Streptosporangiales</taxon>
        <taxon>Thermomonosporaceae</taxon>
        <taxon>Actinomadura</taxon>
    </lineage>
</organism>
<comment type="caution">
    <text evidence="1">The sequence shown here is derived from an EMBL/GenBank/DDBJ whole genome shotgun (WGS) entry which is preliminary data.</text>
</comment>
<proteinExistence type="predicted"/>
<dbReference type="AlphaFoldDB" id="A0A5C4J2E7"/>
<reference evidence="1 2" key="1">
    <citation type="submission" date="2019-05" db="EMBL/GenBank/DDBJ databases">
        <title>Draft genome sequence of Actinomadura sp. 14C53.</title>
        <authorList>
            <person name="Saricaoglu S."/>
            <person name="Isik K."/>
        </authorList>
    </citation>
    <scope>NUCLEOTIDE SEQUENCE [LARGE SCALE GENOMIC DNA]</scope>
    <source>
        <strain evidence="1 2">14C53</strain>
    </source>
</reference>
<accession>A0A5C4J2E7</accession>
<protein>
    <recommendedName>
        <fullName evidence="3">HEAT repeat domain-containing protein</fullName>
    </recommendedName>
</protein>
<evidence type="ECO:0008006" key="3">
    <source>
        <dbReference type="Google" id="ProtNLM"/>
    </source>
</evidence>
<dbReference type="OrthoDB" id="292843at2"/>
<keyword evidence="2" id="KW-1185">Reference proteome</keyword>
<gene>
    <name evidence="1" type="ORF">ETD83_33200</name>
</gene>
<evidence type="ECO:0000313" key="1">
    <source>
        <dbReference type="EMBL" id="TMQ90933.1"/>
    </source>
</evidence>
<dbReference type="Proteomes" id="UP000309174">
    <property type="component" value="Unassembled WGS sequence"/>
</dbReference>